<gene>
    <name evidence="6" type="ORF">F888_02798</name>
    <name evidence="7" type="ORF">GCM10007354_05150</name>
</gene>
<sequence length="207" mass="22951">MFKINPRVEGSNHALRQLYQEIDTSVIGHFTDFGHVRNVHYMGNQTPRIVGNAITVRIPHCDGSILREALILSQPDDILVIDTSGDYQRACWGELRTLAAMIKNLAGVIIDGAVTDIDSIKTLGFPVFARTISPLTTRSLKLEGEINSVISVGGVCVQAGDLVIADSNGVFILEPTRANELAAIFIEKKERDRIRFNELLSKYQMMR</sequence>
<evidence type="ECO:0000256" key="4">
    <source>
        <dbReference type="ARBA" id="ARBA00030169"/>
    </source>
</evidence>
<comment type="cofactor">
    <cofactor evidence="1">
        <name>a divalent metal cation</name>
        <dbReference type="ChEBI" id="CHEBI:60240"/>
    </cofactor>
</comment>
<organism evidence="6 8">
    <name type="scientific">Acinetobacter courvalinii</name>
    <dbReference type="NCBI Taxonomy" id="280147"/>
    <lineage>
        <taxon>Bacteria</taxon>
        <taxon>Pseudomonadati</taxon>
        <taxon>Pseudomonadota</taxon>
        <taxon>Gammaproteobacteria</taxon>
        <taxon>Moraxellales</taxon>
        <taxon>Moraxellaceae</taxon>
        <taxon>Acinetobacter</taxon>
    </lineage>
</organism>
<evidence type="ECO:0000313" key="9">
    <source>
        <dbReference type="Proteomes" id="UP000652691"/>
    </source>
</evidence>
<keyword evidence="5" id="KW-0460">Magnesium</keyword>
<evidence type="ECO:0000313" key="7">
    <source>
        <dbReference type="EMBL" id="GGH27201.1"/>
    </source>
</evidence>
<dbReference type="PATRIC" id="fig|1217698.3.peg.2740"/>
<name>N9R582_9GAMM</name>
<keyword evidence="8" id="KW-1185">Reference proteome</keyword>
<dbReference type="EMBL" id="APSA01000007">
    <property type="protein sequence ID" value="ENX37461.1"/>
    <property type="molecule type" value="Genomic_DNA"/>
</dbReference>
<proteinExistence type="predicted"/>
<dbReference type="HOGENOM" id="CLU_072626_3_1_6"/>
<keyword evidence="7" id="KW-0489">Methyltransferase</keyword>
<evidence type="ECO:0000313" key="8">
    <source>
        <dbReference type="Proteomes" id="UP000013200"/>
    </source>
</evidence>
<protein>
    <recommendedName>
        <fullName evidence="2">Putative 4-hydroxy-4-methyl-2-oxoglutarate aldolase</fullName>
    </recommendedName>
    <alternativeName>
        <fullName evidence="3">Regulator of ribonuclease activity homolog</fullName>
    </alternativeName>
    <alternativeName>
        <fullName evidence="4">RraA-like protein</fullName>
    </alternativeName>
</protein>
<reference evidence="6 8" key="1">
    <citation type="submission" date="2013-02" db="EMBL/GenBank/DDBJ databases">
        <title>The Genome Sequence of Acinetobacter sp. NIPH 3623.</title>
        <authorList>
            <consortium name="The Broad Institute Genome Sequencing Platform"/>
            <consortium name="The Broad Institute Genome Sequencing Center for Infectious Disease"/>
            <person name="Cerqueira G."/>
            <person name="Feldgarden M."/>
            <person name="Courvalin P."/>
            <person name="Perichon B."/>
            <person name="Grillot-Courvalin C."/>
            <person name="Clermont D."/>
            <person name="Rocha E."/>
            <person name="Yoon E.-J."/>
            <person name="Nemec A."/>
            <person name="Walker B."/>
            <person name="Young S.K."/>
            <person name="Zeng Q."/>
            <person name="Gargeya S."/>
            <person name="Fitzgerald M."/>
            <person name="Haas B."/>
            <person name="Abouelleil A."/>
            <person name="Alvarado L."/>
            <person name="Arachchi H.M."/>
            <person name="Berlin A.M."/>
            <person name="Chapman S.B."/>
            <person name="Dewar J."/>
            <person name="Goldberg J."/>
            <person name="Griggs A."/>
            <person name="Gujja S."/>
            <person name="Hansen M."/>
            <person name="Howarth C."/>
            <person name="Imamovic A."/>
            <person name="Larimer J."/>
            <person name="McCowan C."/>
            <person name="Murphy C."/>
            <person name="Neiman D."/>
            <person name="Pearson M."/>
            <person name="Priest M."/>
            <person name="Roberts A."/>
            <person name="Saif S."/>
            <person name="Shea T."/>
            <person name="Sisk P."/>
            <person name="Sykes S."/>
            <person name="Wortman J."/>
            <person name="Nusbaum C."/>
            <person name="Birren B."/>
        </authorList>
    </citation>
    <scope>NUCLEOTIDE SEQUENCE [LARGE SCALE GENOMIC DNA]</scope>
    <source>
        <strain evidence="6 8">NIPH 3623</strain>
    </source>
</reference>
<dbReference type="PANTHER" id="PTHR33254:SF4">
    <property type="entry name" value="4-HYDROXY-4-METHYL-2-OXOGLUTARATE ALDOLASE 3-RELATED"/>
    <property type="match status" value="1"/>
</dbReference>
<dbReference type="CDD" id="cd16841">
    <property type="entry name" value="RraA_family"/>
    <property type="match status" value="1"/>
</dbReference>
<dbReference type="EMBL" id="BMDA01000001">
    <property type="protein sequence ID" value="GGH27201.1"/>
    <property type="molecule type" value="Genomic_DNA"/>
</dbReference>
<dbReference type="GO" id="GO:0046872">
    <property type="term" value="F:metal ion binding"/>
    <property type="evidence" value="ECO:0007669"/>
    <property type="project" value="UniProtKB-KW"/>
</dbReference>
<dbReference type="GO" id="GO:0032259">
    <property type="term" value="P:methylation"/>
    <property type="evidence" value="ECO:0007669"/>
    <property type="project" value="UniProtKB-KW"/>
</dbReference>
<evidence type="ECO:0000256" key="2">
    <source>
        <dbReference type="ARBA" id="ARBA00016549"/>
    </source>
</evidence>
<reference evidence="7 9" key="2">
    <citation type="journal article" date="2014" name="Int. J. Syst. Evol. Microbiol.">
        <title>Complete genome sequence of Corynebacterium casei LMG S-19264T (=DSM 44701T), isolated from a smear-ripened cheese.</title>
        <authorList>
            <consortium name="US DOE Joint Genome Institute (JGI-PGF)"/>
            <person name="Walter F."/>
            <person name="Albersmeier A."/>
            <person name="Kalinowski J."/>
            <person name="Ruckert C."/>
        </authorList>
    </citation>
    <scope>NUCLEOTIDE SEQUENCE [LARGE SCALE GENOMIC DNA]</scope>
    <source>
        <strain evidence="7 9">CCM 8635</strain>
    </source>
</reference>
<dbReference type="InterPro" id="IPR036704">
    <property type="entry name" value="RraA/RraA-like_sf"/>
</dbReference>
<evidence type="ECO:0000256" key="1">
    <source>
        <dbReference type="ARBA" id="ARBA00001968"/>
    </source>
</evidence>
<accession>N9R582</accession>
<dbReference type="STRING" id="1217698.F888_02798"/>
<evidence type="ECO:0000256" key="3">
    <source>
        <dbReference type="ARBA" id="ARBA00029596"/>
    </source>
</evidence>
<evidence type="ECO:0000256" key="5">
    <source>
        <dbReference type="PIRSR" id="PIRSR605493-1"/>
    </source>
</evidence>
<dbReference type="SUPFAM" id="SSF89562">
    <property type="entry name" value="RraA-like"/>
    <property type="match status" value="1"/>
</dbReference>
<dbReference type="GeneID" id="80103090"/>
<dbReference type="RefSeq" id="WP_005287173.1">
    <property type="nucleotide sequence ID" value="NZ_BMDA01000001.1"/>
</dbReference>
<dbReference type="InterPro" id="IPR005493">
    <property type="entry name" value="RraA/RraA-like"/>
</dbReference>
<reference evidence="7" key="3">
    <citation type="submission" date="2024-03" db="EMBL/GenBank/DDBJ databases">
        <authorList>
            <person name="Sun Q."/>
            <person name="Sedlacek I."/>
        </authorList>
    </citation>
    <scope>NUCLEOTIDE SEQUENCE</scope>
    <source>
        <strain evidence="7">CCM 8635</strain>
    </source>
</reference>
<dbReference type="AlphaFoldDB" id="N9R582"/>
<dbReference type="Proteomes" id="UP000652691">
    <property type="component" value="Unassembled WGS sequence"/>
</dbReference>
<dbReference type="GO" id="GO:0008168">
    <property type="term" value="F:methyltransferase activity"/>
    <property type="evidence" value="ECO:0007669"/>
    <property type="project" value="UniProtKB-KW"/>
</dbReference>
<comment type="caution">
    <text evidence="6">The sequence shown here is derived from an EMBL/GenBank/DDBJ whole genome shotgun (WGS) entry which is preliminary data.</text>
</comment>
<dbReference type="Proteomes" id="UP000013200">
    <property type="component" value="Unassembled WGS sequence"/>
</dbReference>
<evidence type="ECO:0000313" key="6">
    <source>
        <dbReference type="EMBL" id="ENX37461.1"/>
    </source>
</evidence>
<dbReference type="Gene3D" id="3.50.30.40">
    <property type="entry name" value="Ribonuclease E inhibitor RraA/RraA-like"/>
    <property type="match status" value="1"/>
</dbReference>
<feature type="binding site" evidence="5">
    <location>
        <position position="116"/>
    </location>
    <ligand>
        <name>Mg(2+)</name>
        <dbReference type="ChEBI" id="CHEBI:18420"/>
    </ligand>
</feature>
<keyword evidence="5" id="KW-0479">Metal-binding</keyword>
<dbReference type="PANTHER" id="PTHR33254">
    <property type="entry name" value="4-HYDROXY-4-METHYL-2-OXOGLUTARATE ALDOLASE 3-RELATED"/>
    <property type="match status" value="1"/>
</dbReference>
<dbReference type="Pfam" id="PF03737">
    <property type="entry name" value="RraA-like"/>
    <property type="match status" value="1"/>
</dbReference>
<comment type="cofactor">
    <cofactor evidence="5">
        <name>Mg(2+)</name>
        <dbReference type="ChEBI" id="CHEBI:18420"/>
    </cofactor>
</comment>
<keyword evidence="7" id="KW-0808">Transferase</keyword>